<name>A0A0S2KG49_9GAMM</name>
<feature type="signal peptide" evidence="1">
    <location>
        <begin position="1"/>
        <end position="29"/>
    </location>
</feature>
<sequence precursor="true">MTFTISKNASTTVRIMPGLFFMLTLTACATQPPMQEPPRVVVDPEPIIDVESVVAQQRELDDAERHRRYVADILYNGLRALRADRLMTPPEDSAFHYFNRALALDPGNTVAEDGLQDILQRYLQLADTASWQGQFDNAELFLRRAAEVDDQHPGIQVARDKLQLERQRTHSVYRIDSRGLRSRHEDVVRQLQDVAAVLAANDIFVLITAPSDETGRWIYAQLQDALSDQRVRADIEIGEQASVRLVLSQNS</sequence>
<evidence type="ECO:0000313" key="2">
    <source>
        <dbReference type="EMBL" id="ALO47012.1"/>
    </source>
</evidence>
<reference evidence="2 3" key="1">
    <citation type="submission" date="2015-11" db="EMBL/GenBank/DDBJ databases">
        <authorList>
            <person name="Zhang Y."/>
            <person name="Guo Z."/>
        </authorList>
    </citation>
    <scope>NUCLEOTIDE SEQUENCE [LARGE SCALE GENOMIC DNA]</scope>
    <source>
        <strain evidence="2 3">KCTC 32221</strain>
    </source>
</reference>
<dbReference type="SUPFAM" id="SSF48452">
    <property type="entry name" value="TPR-like"/>
    <property type="match status" value="1"/>
</dbReference>
<accession>A0A0S2KG49</accession>
<feature type="chain" id="PRO_5006601771" evidence="1">
    <location>
        <begin position="30"/>
        <end position="251"/>
    </location>
</feature>
<evidence type="ECO:0000256" key="1">
    <source>
        <dbReference type="SAM" id="SignalP"/>
    </source>
</evidence>
<keyword evidence="3" id="KW-1185">Reference proteome</keyword>
<dbReference type="InterPro" id="IPR011990">
    <property type="entry name" value="TPR-like_helical_dom_sf"/>
</dbReference>
<gene>
    <name evidence="2" type="ORF">PS2015_2378</name>
</gene>
<dbReference type="KEGG" id="pspi:PS2015_2378"/>
<dbReference type="AlphaFoldDB" id="A0A0S2KG49"/>
<organism evidence="2 3">
    <name type="scientific">Pseudohongiella spirulinae</name>
    <dbReference type="NCBI Taxonomy" id="1249552"/>
    <lineage>
        <taxon>Bacteria</taxon>
        <taxon>Pseudomonadati</taxon>
        <taxon>Pseudomonadota</taxon>
        <taxon>Gammaproteobacteria</taxon>
        <taxon>Pseudomonadales</taxon>
        <taxon>Pseudohongiellaceae</taxon>
        <taxon>Pseudohongiella</taxon>
    </lineage>
</organism>
<dbReference type="PROSITE" id="PS51257">
    <property type="entry name" value="PROKAR_LIPOPROTEIN"/>
    <property type="match status" value="1"/>
</dbReference>
<dbReference type="EMBL" id="CP013189">
    <property type="protein sequence ID" value="ALO47012.1"/>
    <property type="molecule type" value="Genomic_DNA"/>
</dbReference>
<keyword evidence="1" id="KW-0732">Signal</keyword>
<dbReference type="RefSeq" id="WP_058022444.1">
    <property type="nucleotide sequence ID" value="NZ_CP013189.1"/>
</dbReference>
<proteinExistence type="predicted"/>
<dbReference type="Proteomes" id="UP000065641">
    <property type="component" value="Chromosome"/>
</dbReference>
<dbReference type="OrthoDB" id="5726612at2"/>
<dbReference type="STRING" id="1249552.PS2015_2378"/>
<dbReference type="Gene3D" id="1.25.40.10">
    <property type="entry name" value="Tetratricopeptide repeat domain"/>
    <property type="match status" value="1"/>
</dbReference>
<protein>
    <submittedName>
        <fullName evidence="2">Uncharacterized protein</fullName>
    </submittedName>
</protein>
<evidence type="ECO:0000313" key="3">
    <source>
        <dbReference type="Proteomes" id="UP000065641"/>
    </source>
</evidence>